<dbReference type="InterPro" id="IPR036322">
    <property type="entry name" value="WD40_repeat_dom_sf"/>
</dbReference>
<dbReference type="PANTHER" id="PTHR46170:SF1">
    <property type="entry name" value="GATOR COMPLEX PROTEIN WDR59"/>
    <property type="match status" value="1"/>
</dbReference>
<sequence length="1179" mass="128510">MPGRVRMGADDEFGTRKKTSSASVSAIGSLYIAWAEDGGTYVQSLASQDQTPTSLQFDAGRSSSTPVLAFSPIKPNLLAAANGPKIAIYDVETGRIKYSLKGSGRNVTCISFVPMDSKSVITGSTDGNICVWSLKTASRPTHQLRGVEGACCHAAINPDVPNLLATLHRSRIAIWSLSESRLVTVTDLRDEDIKFLSWIPSKEGPGILTLSQEGCINIMDFSNAMDTVKTSWHTAGRSGSDDDDVLSGKHKQLGDVRVCTFNIGNMVLEACILGHNGLLVLPPHSQVLYFYAYSLESHTLTEIWRLQVEHILKDFVLRRRESGVEVIASFDHQMQTFEIPDPVLDGMGWSTAESSMLRPELQRFKTQQGSKRYKGNMSPRRMASKRWRQKMLHLPDSMEKPQRDTVGISNARSVKVSPEDQSESRREAHVFKSMTSSLELPKERHDEDEHDSPMPFLSPSIPARKFSPGPLTPLDESVQLPPRASFDSIDTHGVHGHDSDSDDETLAEEMQGSNSFLPGGLNVPLPSTCGAVFTAGGQLLTFFPSRPKIAPTQEEWVVGDMDDKADRTSIVTRLFPSFGSLLSNVDEASDLSSDESEIGFSAGPKFSLRPSSFEDRPSWSAKASPVKQKLAGLLGDNRVNVTIRDLETLTPTRRWLAGKYQVIPKDEETGSDLCNANAVWATDHGMRDTGDAWRMLALILENRATAPDVGLDISAMPATLVPQMSRNPSIASSFDVSPGALGCEMPNSSHHPFGGGWAVEQLFEWAELRADVQLLACMSAILARTAEAARQPVRSGRSRSSVRSGSISHQLAELDAAVLDATRVPPRIPVVQTNSDGASGRSPIKIQSSGASSSNHSQPTTPYPDSSRSTPPRTLPSLSRQASKLSTSGSASPEHHRSSFSAAARNYAASIAEKFSSYGSSPPTKKLSVSPSNELSSSLPTNHPGSWSKSVSFASTLDPPGTGRRSLSLAREDDEYDSDKTIDDASLPHTPKSHATTIPFKMKQDGFFDESSLTSRDNLMPPRLAAKGRLWREHYAEQLRSWEMFIEAAEIEDRVHSNVYKSARSRSREQSILPRAAGNRKHATCSICYCIIFAAEQLCPACLHTTHPSCLDEIISTLGDVPFTCPTCACDCSLSTDGIYELAEETTTEGPVTEALSFKKATIVGQSRLRHEMQVSDKA</sequence>
<evidence type="ECO:0000313" key="6">
    <source>
        <dbReference type="Proteomes" id="UP001296104"/>
    </source>
</evidence>
<dbReference type="PANTHER" id="PTHR46170">
    <property type="entry name" value="GATOR COMPLEX PROTEIN WDR59"/>
    <property type="match status" value="1"/>
</dbReference>
<gene>
    <name evidence="5" type="ORF">LECACI_7A010146</name>
</gene>
<dbReference type="GO" id="GO:0005774">
    <property type="term" value="C:vacuolar membrane"/>
    <property type="evidence" value="ECO:0007669"/>
    <property type="project" value="TreeGrafter"/>
</dbReference>
<dbReference type="InterPro" id="IPR049567">
    <property type="entry name" value="WDR59-like"/>
</dbReference>
<dbReference type="PROSITE" id="PS50294">
    <property type="entry name" value="WD_REPEATS_REGION"/>
    <property type="match status" value="1"/>
</dbReference>
<dbReference type="Gene3D" id="2.130.10.10">
    <property type="entry name" value="YVTN repeat-like/Quinoprotein amine dehydrogenase"/>
    <property type="match status" value="1"/>
</dbReference>
<feature type="region of interest" description="Disordered" evidence="3">
    <location>
        <begin position="365"/>
        <end position="507"/>
    </location>
</feature>
<dbReference type="PROSITE" id="PS50082">
    <property type="entry name" value="WD_REPEATS_2"/>
    <property type="match status" value="1"/>
</dbReference>
<feature type="domain" description="RING-type" evidence="4">
    <location>
        <begin position="1085"/>
        <end position="1128"/>
    </location>
</feature>
<organism evidence="5 6">
    <name type="scientific">Lecanosticta acicola</name>
    <dbReference type="NCBI Taxonomy" id="111012"/>
    <lineage>
        <taxon>Eukaryota</taxon>
        <taxon>Fungi</taxon>
        <taxon>Dikarya</taxon>
        <taxon>Ascomycota</taxon>
        <taxon>Pezizomycotina</taxon>
        <taxon>Dothideomycetes</taxon>
        <taxon>Dothideomycetidae</taxon>
        <taxon>Mycosphaerellales</taxon>
        <taxon>Mycosphaerellaceae</taxon>
        <taxon>Lecanosticta</taxon>
    </lineage>
</organism>
<feature type="compositionally biased region" description="Polar residues" evidence="3">
    <location>
        <begin position="881"/>
        <end position="891"/>
    </location>
</feature>
<feature type="compositionally biased region" description="Basic and acidic residues" evidence="3">
    <location>
        <begin position="489"/>
        <end position="499"/>
    </location>
</feature>
<keyword evidence="1" id="KW-0479">Metal-binding</keyword>
<feature type="region of interest" description="Disordered" evidence="3">
    <location>
        <begin position="788"/>
        <end position="807"/>
    </location>
</feature>
<dbReference type="SUPFAM" id="SSF50978">
    <property type="entry name" value="WD40 repeat-like"/>
    <property type="match status" value="1"/>
</dbReference>
<evidence type="ECO:0000259" key="4">
    <source>
        <dbReference type="PROSITE" id="PS50089"/>
    </source>
</evidence>
<feature type="compositionally biased region" description="Low complexity" evidence="3">
    <location>
        <begin position="848"/>
        <end position="880"/>
    </location>
</feature>
<dbReference type="Proteomes" id="UP001296104">
    <property type="component" value="Unassembled WGS sequence"/>
</dbReference>
<dbReference type="SMART" id="SM00320">
    <property type="entry name" value="WD40"/>
    <property type="match status" value="2"/>
</dbReference>
<keyword evidence="1" id="KW-0863">Zinc-finger</keyword>
<dbReference type="GO" id="GO:0035591">
    <property type="term" value="F:signaling adaptor activity"/>
    <property type="evidence" value="ECO:0007669"/>
    <property type="project" value="TreeGrafter"/>
</dbReference>
<feature type="region of interest" description="Disordered" evidence="3">
    <location>
        <begin position="916"/>
        <end position="996"/>
    </location>
</feature>
<dbReference type="GO" id="GO:0008270">
    <property type="term" value="F:zinc ion binding"/>
    <property type="evidence" value="ECO:0007669"/>
    <property type="project" value="UniProtKB-KW"/>
</dbReference>
<evidence type="ECO:0000256" key="2">
    <source>
        <dbReference type="PROSITE-ProRule" id="PRU00221"/>
    </source>
</evidence>
<keyword evidence="1" id="KW-0862">Zinc</keyword>
<dbReference type="PROSITE" id="PS50089">
    <property type="entry name" value="ZF_RING_2"/>
    <property type="match status" value="1"/>
</dbReference>
<proteinExistence type="predicted"/>
<dbReference type="GO" id="GO:0034198">
    <property type="term" value="P:cellular response to amino acid starvation"/>
    <property type="evidence" value="ECO:0007669"/>
    <property type="project" value="TreeGrafter"/>
</dbReference>
<dbReference type="InterPro" id="IPR001680">
    <property type="entry name" value="WD40_rpt"/>
</dbReference>
<dbReference type="InterPro" id="IPR015943">
    <property type="entry name" value="WD40/YVTN_repeat-like_dom_sf"/>
</dbReference>
<comment type="caution">
    <text evidence="5">The sequence shown here is derived from an EMBL/GenBank/DDBJ whole genome shotgun (WGS) entry which is preliminary data.</text>
</comment>
<dbReference type="GO" id="GO:1904263">
    <property type="term" value="P:positive regulation of TORC1 signaling"/>
    <property type="evidence" value="ECO:0007669"/>
    <property type="project" value="TreeGrafter"/>
</dbReference>
<feature type="compositionally biased region" description="Basic residues" evidence="3">
    <location>
        <begin position="382"/>
        <end position="391"/>
    </location>
</feature>
<feature type="repeat" description="WD" evidence="2">
    <location>
        <begin position="100"/>
        <end position="142"/>
    </location>
</feature>
<dbReference type="InterPro" id="IPR013083">
    <property type="entry name" value="Znf_RING/FYVE/PHD"/>
</dbReference>
<dbReference type="EMBL" id="CAVMBE010000162">
    <property type="protein sequence ID" value="CAK4034988.1"/>
    <property type="molecule type" value="Genomic_DNA"/>
</dbReference>
<dbReference type="AlphaFoldDB" id="A0AAI9EFX4"/>
<reference evidence="5" key="1">
    <citation type="submission" date="2023-11" db="EMBL/GenBank/DDBJ databases">
        <authorList>
            <person name="Alioto T."/>
            <person name="Alioto T."/>
            <person name="Gomez Garrido J."/>
        </authorList>
    </citation>
    <scope>NUCLEOTIDE SEQUENCE</scope>
</reference>
<feature type="region of interest" description="Disordered" evidence="3">
    <location>
        <begin position="827"/>
        <end position="899"/>
    </location>
</feature>
<protein>
    <recommendedName>
        <fullName evidence="4">RING-type domain-containing protein</fullName>
    </recommendedName>
</protein>
<dbReference type="Gene3D" id="3.30.40.10">
    <property type="entry name" value="Zinc/RING finger domain, C3HC4 (zinc finger)"/>
    <property type="match status" value="1"/>
</dbReference>
<name>A0AAI9EFX4_9PEZI</name>
<feature type="compositionally biased region" description="Low complexity" evidence="3">
    <location>
        <begin position="927"/>
        <end position="939"/>
    </location>
</feature>
<feature type="compositionally biased region" description="Low complexity" evidence="3">
    <location>
        <begin position="793"/>
        <end position="806"/>
    </location>
</feature>
<evidence type="ECO:0000313" key="5">
    <source>
        <dbReference type="EMBL" id="CAK4034988.1"/>
    </source>
</evidence>
<dbReference type="SUPFAM" id="SSF57850">
    <property type="entry name" value="RING/U-box"/>
    <property type="match status" value="1"/>
</dbReference>
<keyword evidence="2" id="KW-0853">WD repeat</keyword>
<dbReference type="InterPro" id="IPR001841">
    <property type="entry name" value="Znf_RING"/>
</dbReference>
<dbReference type="GO" id="GO:0035859">
    <property type="term" value="C:Seh1-associated complex"/>
    <property type="evidence" value="ECO:0007669"/>
    <property type="project" value="TreeGrafter"/>
</dbReference>
<feature type="compositionally biased region" description="Polar residues" evidence="3">
    <location>
        <begin position="940"/>
        <end position="955"/>
    </location>
</feature>
<evidence type="ECO:0000256" key="1">
    <source>
        <dbReference type="PROSITE-ProRule" id="PRU00175"/>
    </source>
</evidence>
<evidence type="ECO:0000256" key="3">
    <source>
        <dbReference type="SAM" id="MobiDB-lite"/>
    </source>
</evidence>
<keyword evidence="6" id="KW-1185">Reference proteome</keyword>
<accession>A0AAI9EFX4</accession>